<dbReference type="GO" id="GO:0016857">
    <property type="term" value="F:racemase and epimerase activity, acting on carbohydrates and derivatives"/>
    <property type="evidence" value="ECO:0007669"/>
    <property type="project" value="InterPro"/>
</dbReference>
<evidence type="ECO:0000313" key="1">
    <source>
        <dbReference type="EMBL" id="SFV35258.1"/>
    </source>
</evidence>
<dbReference type="EMBL" id="FPCJ01000001">
    <property type="protein sequence ID" value="SFV35258.1"/>
    <property type="molecule type" value="Genomic_DNA"/>
</dbReference>
<dbReference type="PANTHER" id="PTHR43239:SF1">
    <property type="entry name" value="UPF0734 PROTEIN DDB_G0273871_DDB_G0273177"/>
    <property type="match status" value="1"/>
</dbReference>
<dbReference type="Proteomes" id="UP000199537">
    <property type="component" value="Unassembled WGS sequence"/>
</dbReference>
<dbReference type="InterPro" id="IPR052996">
    <property type="entry name" value="Carb_Metab_Mutarotase"/>
</dbReference>
<dbReference type="PANTHER" id="PTHR43239">
    <property type="entry name" value="UPF0734 PROTEIN DDB_G0273871/DDB_G0273177"/>
    <property type="match status" value="1"/>
</dbReference>
<evidence type="ECO:0000313" key="2">
    <source>
        <dbReference type="Proteomes" id="UP000199537"/>
    </source>
</evidence>
<proteinExistence type="predicted"/>
<sequence>MQGHVQQRYCLFLDLQDDPEKIARYEAYHRQVWPEVLHSIRDAGIVQMEIYRAGNRLCMIMEVNENFSFSQKREMDEANPTVQAWEKLMDTFQQRLPFATQGEKWVLGHKIFDLQEQMP</sequence>
<dbReference type="RefSeq" id="WP_092460460.1">
    <property type="nucleotide sequence ID" value="NZ_FPCJ01000001.1"/>
</dbReference>
<dbReference type="InterPro" id="IPR008000">
    <property type="entry name" value="Rham/fucose_mutarotase"/>
</dbReference>
<dbReference type="Gene3D" id="3.30.70.100">
    <property type="match status" value="1"/>
</dbReference>
<dbReference type="Pfam" id="PF05336">
    <property type="entry name" value="rhaM"/>
    <property type="match status" value="1"/>
</dbReference>
<gene>
    <name evidence="1" type="ORF">SAMN05660895_2191</name>
</gene>
<protein>
    <submittedName>
        <fullName evidence="1">L-rhamnose mutarotase</fullName>
    </submittedName>
</protein>
<reference evidence="2" key="1">
    <citation type="submission" date="2016-10" db="EMBL/GenBank/DDBJ databases">
        <authorList>
            <person name="Varghese N."/>
            <person name="Submissions S."/>
        </authorList>
    </citation>
    <scope>NUCLEOTIDE SEQUENCE [LARGE SCALE GENOMIC DNA]</scope>
    <source>
        <strain evidence="2">DSM 14807</strain>
    </source>
</reference>
<dbReference type="InterPro" id="IPR011008">
    <property type="entry name" value="Dimeric_a/b-barrel"/>
</dbReference>
<accession>A0A1I7NKV2</accession>
<dbReference type="SUPFAM" id="SSF54909">
    <property type="entry name" value="Dimeric alpha+beta barrel"/>
    <property type="match status" value="1"/>
</dbReference>
<name>A0A1I7NKV2_9BACT</name>
<organism evidence="1 2">
    <name type="scientific">Thermoflavifilum thermophilum</name>
    <dbReference type="NCBI Taxonomy" id="1393122"/>
    <lineage>
        <taxon>Bacteria</taxon>
        <taxon>Pseudomonadati</taxon>
        <taxon>Bacteroidota</taxon>
        <taxon>Chitinophagia</taxon>
        <taxon>Chitinophagales</taxon>
        <taxon>Chitinophagaceae</taxon>
        <taxon>Thermoflavifilum</taxon>
    </lineage>
</organism>
<dbReference type="OrthoDB" id="1430580at2"/>
<dbReference type="AlphaFoldDB" id="A0A1I7NKV2"/>
<dbReference type="STRING" id="1393122.SAMN05660895_2191"/>
<keyword evidence="2" id="KW-1185">Reference proteome</keyword>